<proteinExistence type="predicted"/>
<dbReference type="Proteomes" id="UP001152024">
    <property type="component" value="Unassembled WGS sequence"/>
</dbReference>
<feature type="transmembrane region" description="Helical" evidence="6">
    <location>
        <begin position="125"/>
        <end position="145"/>
    </location>
</feature>
<evidence type="ECO:0000256" key="1">
    <source>
        <dbReference type="ARBA" id="ARBA00004141"/>
    </source>
</evidence>
<protein>
    <recommendedName>
        <fullName evidence="9">Holin</fullName>
    </recommendedName>
</protein>
<sequence>MAVESGDLVQLAQAIKLATKNNSSKLVRAWFYVPLGLTVVLAVCFVIDSLFHKFDVAFPASVTCMMLLFCALIASESLLGTHKTRKLINVIDVPAGWSLRWMGVFFTPSFVLLPLSLPIGIIEVMIIIAIFIVGFFVMMALAAWITRTLQLALGASRRSKSQRAEELGHQTADIPIGEIQTPGVSRRTSVSRAGSQVPLVSVSTPSSEPASAAPSRPQTPPQLRLQEHHYANGNAPENAVEALNLPTVMTQIPLPPPKAELWAARISANIDVTTFVGLFFLIGIPLYYSTGYAMPVHLAVNVLAWFGSMAIPSKWKQYLHPVLVSSLTTVLVLWALAATRGDSLTPTLYAYRTGGKYIELWRNATQKQDLLPGAGDVFGTLLDASIVALALPMFQYRRELRTHFVSIVVPNIAISIGSLLAYPPLCYACGISAARSLAFASRSLTLALAVPATVNLGGDVNTAAALAIISGILGAVLGARILRWLRVPEDDYVTRGVTLGVNSSAIATSVLLRTDPRAAALSSLSMSLFGTITVLFTSIPPAAAFVRGLVGL</sequence>
<feature type="transmembrane region" description="Helical" evidence="6">
    <location>
        <begin position="492"/>
        <end position="512"/>
    </location>
</feature>
<keyword evidence="3 6" id="KW-1133">Transmembrane helix</keyword>
<dbReference type="Pfam" id="PF04172">
    <property type="entry name" value="LrgB"/>
    <property type="match status" value="1"/>
</dbReference>
<evidence type="ECO:0000256" key="2">
    <source>
        <dbReference type="ARBA" id="ARBA00022692"/>
    </source>
</evidence>
<reference evidence="7" key="1">
    <citation type="submission" date="2022-09" db="EMBL/GenBank/DDBJ databases">
        <title>Fusarium specimens isolated from Avocado Roots.</title>
        <authorList>
            <person name="Stajich J."/>
            <person name="Roper C."/>
            <person name="Heimlech-Rivalta G."/>
        </authorList>
    </citation>
    <scope>NUCLEOTIDE SEQUENCE</scope>
    <source>
        <strain evidence="7">CF00095</strain>
    </source>
</reference>
<dbReference type="EMBL" id="JAOQBH010000014">
    <property type="protein sequence ID" value="KAJ4125510.1"/>
    <property type="molecule type" value="Genomic_DNA"/>
</dbReference>
<feature type="transmembrane region" description="Helical" evidence="6">
    <location>
        <begin position="268"/>
        <end position="288"/>
    </location>
</feature>
<gene>
    <name evidence="7" type="ORF">NW768_009131</name>
</gene>
<evidence type="ECO:0000256" key="5">
    <source>
        <dbReference type="SAM" id="MobiDB-lite"/>
    </source>
</evidence>
<keyword evidence="4 6" id="KW-0472">Membrane</keyword>
<organism evidence="7 8">
    <name type="scientific">Fusarium equiseti</name>
    <name type="common">Fusarium scirpi</name>
    <dbReference type="NCBI Taxonomy" id="61235"/>
    <lineage>
        <taxon>Eukaryota</taxon>
        <taxon>Fungi</taxon>
        <taxon>Dikarya</taxon>
        <taxon>Ascomycota</taxon>
        <taxon>Pezizomycotina</taxon>
        <taxon>Sordariomycetes</taxon>
        <taxon>Hypocreomycetidae</taxon>
        <taxon>Hypocreales</taxon>
        <taxon>Nectriaceae</taxon>
        <taxon>Fusarium</taxon>
        <taxon>Fusarium incarnatum-equiseti species complex</taxon>
    </lineage>
</organism>
<keyword evidence="8" id="KW-1185">Reference proteome</keyword>
<accession>A0ABQ8R4X3</accession>
<feature type="transmembrane region" description="Helical" evidence="6">
    <location>
        <begin position="29"/>
        <end position="51"/>
    </location>
</feature>
<evidence type="ECO:0000256" key="6">
    <source>
        <dbReference type="SAM" id="Phobius"/>
    </source>
</evidence>
<feature type="transmembrane region" description="Helical" evidence="6">
    <location>
        <begin position="99"/>
        <end position="119"/>
    </location>
</feature>
<comment type="subcellular location">
    <subcellularLocation>
        <location evidence="1">Membrane</location>
        <topology evidence="1">Multi-pass membrane protein</topology>
    </subcellularLocation>
</comment>
<comment type="caution">
    <text evidence="7">The sequence shown here is derived from an EMBL/GenBank/DDBJ whole genome shotgun (WGS) entry which is preliminary data.</text>
</comment>
<feature type="transmembrane region" description="Helical" evidence="6">
    <location>
        <begin position="403"/>
        <end position="422"/>
    </location>
</feature>
<evidence type="ECO:0000256" key="4">
    <source>
        <dbReference type="ARBA" id="ARBA00023136"/>
    </source>
</evidence>
<feature type="region of interest" description="Disordered" evidence="5">
    <location>
        <begin position="195"/>
        <end position="221"/>
    </location>
</feature>
<dbReference type="PANTHER" id="PTHR30249:SF0">
    <property type="entry name" value="PLASTIDAL GLYCOLATE_GLYCERATE TRANSLOCATOR 1, CHLOROPLASTIC"/>
    <property type="match status" value="1"/>
</dbReference>
<dbReference type="PANTHER" id="PTHR30249">
    <property type="entry name" value="PUTATIVE SEROTONIN TRANSPORTER"/>
    <property type="match status" value="1"/>
</dbReference>
<evidence type="ECO:0000313" key="7">
    <source>
        <dbReference type="EMBL" id="KAJ4125510.1"/>
    </source>
</evidence>
<keyword evidence="2 6" id="KW-0812">Transmembrane</keyword>
<feature type="transmembrane region" description="Helical" evidence="6">
    <location>
        <begin position="57"/>
        <end position="79"/>
    </location>
</feature>
<dbReference type="InterPro" id="IPR007300">
    <property type="entry name" value="CidB/LrgB"/>
</dbReference>
<evidence type="ECO:0008006" key="9">
    <source>
        <dbReference type="Google" id="ProtNLM"/>
    </source>
</evidence>
<evidence type="ECO:0000256" key="3">
    <source>
        <dbReference type="ARBA" id="ARBA00022989"/>
    </source>
</evidence>
<evidence type="ECO:0000313" key="8">
    <source>
        <dbReference type="Proteomes" id="UP001152024"/>
    </source>
</evidence>
<feature type="transmembrane region" description="Helical" evidence="6">
    <location>
        <begin position="524"/>
        <end position="546"/>
    </location>
</feature>
<name>A0ABQ8R4X3_FUSEQ</name>
<feature type="transmembrane region" description="Helical" evidence="6">
    <location>
        <begin position="463"/>
        <end position="485"/>
    </location>
</feature>
<feature type="compositionally biased region" description="Low complexity" evidence="5">
    <location>
        <begin position="201"/>
        <end position="215"/>
    </location>
</feature>
<feature type="transmembrane region" description="Helical" evidence="6">
    <location>
        <begin position="318"/>
        <end position="337"/>
    </location>
</feature>